<feature type="region of interest" description="Disordered" evidence="1">
    <location>
        <begin position="1"/>
        <end position="38"/>
    </location>
</feature>
<reference evidence="2" key="1">
    <citation type="journal article" date="2021" name="Proc. Natl. Acad. Sci. U.S.A.">
        <title>A Catalog of Tens of Thousands of Viruses from Human Metagenomes Reveals Hidden Associations with Chronic Diseases.</title>
        <authorList>
            <person name="Tisza M.J."/>
            <person name="Buck C.B."/>
        </authorList>
    </citation>
    <scope>NUCLEOTIDE SEQUENCE</scope>
    <source>
        <strain evidence="2">CtrTt13</strain>
    </source>
</reference>
<evidence type="ECO:0000256" key="1">
    <source>
        <dbReference type="SAM" id="MobiDB-lite"/>
    </source>
</evidence>
<proteinExistence type="predicted"/>
<name>A0A8S5NSL7_9CAUD</name>
<organism evidence="2">
    <name type="scientific">Podoviridae sp. ctrTt13</name>
    <dbReference type="NCBI Taxonomy" id="2825279"/>
    <lineage>
        <taxon>Viruses</taxon>
        <taxon>Duplodnaviria</taxon>
        <taxon>Heunggongvirae</taxon>
        <taxon>Uroviricota</taxon>
        <taxon>Caudoviricetes</taxon>
    </lineage>
</organism>
<accession>A0A8S5NSL7</accession>
<evidence type="ECO:0000313" key="2">
    <source>
        <dbReference type="EMBL" id="DAD97726.1"/>
    </source>
</evidence>
<sequence length="38" mass="4071">MPRKRFNPGSLTSLSARPCAKSNRSVEGVPSGMLSTLH</sequence>
<dbReference type="EMBL" id="BK015247">
    <property type="protein sequence ID" value="DAD97726.1"/>
    <property type="molecule type" value="Genomic_DNA"/>
</dbReference>
<protein>
    <submittedName>
        <fullName evidence="2">Uncharacterized protein</fullName>
    </submittedName>
</protein>